<evidence type="ECO:0000313" key="6">
    <source>
        <dbReference type="WBParaSite" id="PSAMB.scaffold3075size19763.g20186.t1"/>
    </source>
</evidence>
<feature type="domain" description="UDENN" evidence="4">
    <location>
        <begin position="248"/>
        <end position="607"/>
    </location>
</feature>
<sequence>MIPRLLCFLALLAMITTCSMAFQCYSGEKGSTDTTSCPSDWCLTATTLSGVVLYSCDNSTFCSQSGSGCIDNKIIHNFGYQSLCCCQTNLCNYDVVTQCYAGVSGSEEQVPCNSGWCLKGTTTRGQVGYDCDTSDVCTTLGKGCYENQMIQQTGCGALFNRVYGKKMSLQERSDMSVAGVDADRLGRPVETGEVTPTGSATSTGSAASRIRQASDDAPSASSTTISTAANQSYMDATLPWDKFSNWVHCICVVTFDLELGQALEVVYPGYCNLTATEKMNICYLAFPDSNSGCTGDTRFHFRMRRFSGKSLNTAQEAYDQRAPVYLQTDPVHYFGFVHFRQTKDKTIPRGYLQKSVVLVTLLPLVNLFTHVVETIAPRFFESGEPAIEAACHDIDQWPAPQPGVTFNLPLMGSIVQCRIPSHYDMPNYQKPLVVTAQESTHLAPTLLPTVHEPQLFENLAPIVPHLQLLWELVLIGEPLVAMSPSPTHCSGVVQSLVSLIWPLRYCYDYRPFFTIHDSEFKEYTSKTQAPPKVVLGVTNPFFTKTLQHWPHIVRIGDANAGQATTAAAAKVFKKSTDGRTLDTKPGLYSQYKPFLAKDKALLKRILK</sequence>
<name>A0A914W5L8_9BILA</name>
<reference evidence="6" key="1">
    <citation type="submission" date="2022-11" db="UniProtKB">
        <authorList>
            <consortium name="WormBaseParasite"/>
        </authorList>
    </citation>
    <scope>IDENTIFICATION</scope>
</reference>
<feature type="chain" id="PRO_5038102201" evidence="3">
    <location>
        <begin position="22"/>
        <end position="607"/>
    </location>
</feature>
<dbReference type="InterPro" id="IPR024224">
    <property type="entry name" value="DENND6"/>
</dbReference>
<dbReference type="InterPro" id="IPR037516">
    <property type="entry name" value="Tripartite_DENN"/>
</dbReference>
<keyword evidence="5" id="KW-1185">Reference proteome</keyword>
<dbReference type="PANTHER" id="PTHR13677:SF0">
    <property type="entry name" value="LD41638P"/>
    <property type="match status" value="1"/>
</dbReference>
<evidence type="ECO:0000256" key="3">
    <source>
        <dbReference type="SAM" id="SignalP"/>
    </source>
</evidence>
<feature type="compositionally biased region" description="Low complexity" evidence="2">
    <location>
        <begin position="197"/>
        <end position="208"/>
    </location>
</feature>
<dbReference type="GO" id="GO:0055037">
    <property type="term" value="C:recycling endosome"/>
    <property type="evidence" value="ECO:0007669"/>
    <property type="project" value="TreeGrafter"/>
</dbReference>
<organism evidence="5 6">
    <name type="scientific">Plectus sambesii</name>
    <dbReference type="NCBI Taxonomy" id="2011161"/>
    <lineage>
        <taxon>Eukaryota</taxon>
        <taxon>Metazoa</taxon>
        <taxon>Ecdysozoa</taxon>
        <taxon>Nematoda</taxon>
        <taxon>Chromadorea</taxon>
        <taxon>Plectida</taxon>
        <taxon>Plectina</taxon>
        <taxon>Plectoidea</taxon>
        <taxon>Plectidae</taxon>
        <taxon>Plectus</taxon>
    </lineage>
</organism>
<evidence type="ECO:0000313" key="5">
    <source>
        <dbReference type="Proteomes" id="UP000887566"/>
    </source>
</evidence>
<proteinExistence type="inferred from homology"/>
<evidence type="ECO:0000256" key="1">
    <source>
        <dbReference type="ARBA" id="ARBA00007159"/>
    </source>
</evidence>
<protein>
    <submittedName>
        <fullName evidence="6">UDENN domain-containing protein</fullName>
    </submittedName>
</protein>
<dbReference type="PANTHER" id="PTHR13677">
    <property type="entry name" value="LD41638P"/>
    <property type="match status" value="1"/>
</dbReference>
<comment type="similarity">
    <text evidence="1">Belongs to the DENND6 family.</text>
</comment>
<dbReference type="AlphaFoldDB" id="A0A914W5L8"/>
<keyword evidence="3" id="KW-0732">Signal</keyword>
<dbReference type="GO" id="GO:0005085">
    <property type="term" value="F:guanyl-nucleotide exchange factor activity"/>
    <property type="evidence" value="ECO:0007669"/>
    <property type="project" value="InterPro"/>
</dbReference>
<feature type="signal peptide" evidence="3">
    <location>
        <begin position="1"/>
        <end position="21"/>
    </location>
</feature>
<evidence type="ECO:0000259" key="4">
    <source>
        <dbReference type="PROSITE" id="PS50211"/>
    </source>
</evidence>
<feature type="region of interest" description="Disordered" evidence="2">
    <location>
        <begin position="180"/>
        <end position="223"/>
    </location>
</feature>
<dbReference type="PROSITE" id="PS50211">
    <property type="entry name" value="DENN"/>
    <property type="match status" value="1"/>
</dbReference>
<accession>A0A914W5L8</accession>
<evidence type="ECO:0000256" key="2">
    <source>
        <dbReference type="SAM" id="MobiDB-lite"/>
    </source>
</evidence>
<dbReference type="Proteomes" id="UP000887566">
    <property type="component" value="Unplaced"/>
</dbReference>
<dbReference type="WBParaSite" id="PSAMB.scaffold3075size19763.g20186.t1">
    <property type="protein sequence ID" value="PSAMB.scaffold3075size19763.g20186.t1"/>
    <property type="gene ID" value="PSAMB.scaffold3075size19763.g20186"/>
</dbReference>